<evidence type="ECO:0000313" key="2">
    <source>
        <dbReference type="EMBL" id="KNZ45734.1"/>
    </source>
</evidence>
<evidence type="ECO:0000256" key="1">
    <source>
        <dbReference type="SAM" id="Phobius"/>
    </source>
</evidence>
<dbReference type="Proteomes" id="UP000037035">
    <property type="component" value="Unassembled WGS sequence"/>
</dbReference>
<proteinExistence type="predicted"/>
<protein>
    <submittedName>
        <fullName evidence="2">Uncharacterized protein</fullName>
    </submittedName>
</protein>
<keyword evidence="1" id="KW-1133">Transmembrane helix</keyword>
<organism evidence="2 3">
    <name type="scientific">Puccinia sorghi</name>
    <dbReference type="NCBI Taxonomy" id="27349"/>
    <lineage>
        <taxon>Eukaryota</taxon>
        <taxon>Fungi</taxon>
        <taxon>Dikarya</taxon>
        <taxon>Basidiomycota</taxon>
        <taxon>Pucciniomycotina</taxon>
        <taxon>Pucciniomycetes</taxon>
        <taxon>Pucciniales</taxon>
        <taxon>Pucciniaceae</taxon>
        <taxon>Puccinia</taxon>
    </lineage>
</organism>
<evidence type="ECO:0000313" key="3">
    <source>
        <dbReference type="Proteomes" id="UP000037035"/>
    </source>
</evidence>
<keyword evidence="1" id="KW-0812">Transmembrane</keyword>
<keyword evidence="3" id="KW-1185">Reference proteome</keyword>
<gene>
    <name evidence="2" type="ORF">VP01_784g2</name>
</gene>
<name>A0A0L6UB10_9BASI</name>
<sequence length="367" mass="42111">MNDSRQNQNFLKIFSEKFTDAKYPNPHYSCTSDGPQNLIFPHGPTWGPPMCLSIHCEHIFGDFGVFRLHVYNEKAIDQAIGLTNHHESILMGFYRRFLQLFFGSQPCPPPKKKKVKQILLCYVGLWQPLNLPHGNLGFTTLLIIRLGFIVSSVLYRLFSLLFSSLLSFYPLLLSLSLSLSLSLFLSSPIVVFLFLLPPLEILISFPASSSQNSPPFTPHVSVLRSLRACPAFLRKCSFFVNHKELPVWFIISYTCSSTYAVSQTASVDLLCFFFFLFFFFFFLESCQHLLTSCLYANRDRNKNIFHIFRNIQREVFNGKKTSLTEHSEIGNHAENDSCCHVRRKKGFLATTGVLYINGQQEKIKIKK</sequence>
<dbReference type="AlphaFoldDB" id="A0A0L6UB10"/>
<accession>A0A0L6UB10</accession>
<dbReference type="VEuPathDB" id="FungiDB:VP01_784g2"/>
<keyword evidence="1" id="KW-0472">Membrane</keyword>
<reference evidence="2 3" key="1">
    <citation type="submission" date="2015-08" db="EMBL/GenBank/DDBJ databases">
        <title>Next Generation Sequencing and Analysis of the Genome of Puccinia sorghi L Schw, the Causal Agent of Maize Common Rust.</title>
        <authorList>
            <person name="Rochi L."/>
            <person name="Burguener G."/>
            <person name="Darino M."/>
            <person name="Turjanski A."/>
            <person name="Kreff E."/>
            <person name="Dieguez M.J."/>
            <person name="Sacco F."/>
        </authorList>
    </citation>
    <scope>NUCLEOTIDE SEQUENCE [LARGE SCALE GENOMIC DNA]</scope>
    <source>
        <strain evidence="2 3">RO10H11247</strain>
    </source>
</reference>
<comment type="caution">
    <text evidence="2">The sequence shown here is derived from an EMBL/GenBank/DDBJ whole genome shotgun (WGS) entry which is preliminary data.</text>
</comment>
<feature type="transmembrane region" description="Helical" evidence="1">
    <location>
        <begin position="170"/>
        <end position="196"/>
    </location>
</feature>
<feature type="transmembrane region" description="Helical" evidence="1">
    <location>
        <begin position="265"/>
        <end position="283"/>
    </location>
</feature>
<dbReference type="EMBL" id="LAVV01013327">
    <property type="protein sequence ID" value="KNZ45734.1"/>
    <property type="molecule type" value="Genomic_DNA"/>
</dbReference>